<evidence type="ECO:0000256" key="7">
    <source>
        <dbReference type="ARBA" id="ARBA00022692"/>
    </source>
</evidence>
<name>A0ABU1ZNX3_9BURK</name>
<evidence type="ECO:0000259" key="15">
    <source>
        <dbReference type="PROSITE" id="PS50109"/>
    </source>
</evidence>
<dbReference type="Pfam" id="PF00672">
    <property type="entry name" value="HAMP"/>
    <property type="match status" value="1"/>
</dbReference>
<evidence type="ECO:0000256" key="5">
    <source>
        <dbReference type="ARBA" id="ARBA00022553"/>
    </source>
</evidence>
<dbReference type="PROSITE" id="PS50885">
    <property type="entry name" value="HAMP"/>
    <property type="match status" value="1"/>
</dbReference>
<dbReference type="SUPFAM" id="SSF47384">
    <property type="entry name" value="Homodimeric domain of signal transducing histidine kinase"/>
    <property type="match status" value="1"/>
</dbReference>
<dbReference type="SMART" id="SM00304">
    <property type="entry name" value="HAMP"/>
    <property type="match status" value="1"/>
</dbReference>
<keyword evidence="4" id="KW-1003">Cell membrane</keyword>
<dbReference type="Pfam" id="PF02518">
    <property type="entry name" value="HATPase_c"/>
    <property type="match status" value="1"/>
</dbReference>
<proteinExistence type="predicted"/>
<evidence type="ECO:0000313" key="17">
    <source>
        <dbReference type="EMBL" id="MDR7307249.1"/>
    </source>
</evidence>
<dbReference type="Gene3D" id="1.10.287.130">
    <property type="match status" value="1"/>
</dbReference>
<dbReference type="SMART" id="SM00387">
    <property type="entry name" value="HATPase_c"/>
    <property type="match status" value="1"/>
</dbReference>
<dbReference type="InterPro" id="IPR003660">
    <property type="entry name" value="HAMP_dom"/>
</dbReference>
<keyword evidence="18" id="KW-1185">Reference proteome</keyword>
<evidence type="ECO:0000256" key="10">
    <source>
        <dbReference type="ARBA" id="ARBA00022840"/>
    </source>
</evidence>
<dbReference type="PROSITE" id="PS50109">
    <property type="entry name" value="HIS_KIN"/>
    <property type="match status" value="1"/>
</dbReference>
<evidence type="ECO:0000256" key="3">
    <source>
        <dbReference type="ARBA" id="ARBA00012438"/>
    </source>
</evidence>
<feature type="domain" description="Histidine kinase" evidence="15">
    <location>
        <begin position="290"/>
        <end position="488"/>
    </location>
</feature>
<organism evidence="17 18">
    <name type="scientific">Rhodoferax saidenbachensis</name>
    <dbReference type="NCBI Taxonomy" id="1484693"/>
    <lineage>
        <taxon>Bacteria</taxon>
        <taxon>Pseudomonadati</taxon>
        <taxon>Pseudomonadota</taxon>
        <taxon>Betaproteobacteria</taxon>
        <taxon>Burkholderiales</taxon>
        <taxon>Comamonadaceae</taxon>
        <taxon>Rhodoferax</taxon>
    </lineage>
</organism>
<dbReference type="PANTHER" id="PTHR44936:SF5">
    <property type="entry name" value="SENSOR HISTIDINE KINASE ENVZ"/>
    <property type="match status" value="1"/>
</dbReference>
<dbReference type="InterPro" id="IPR004358">
    <property type="entry name" value="Sig_transdc_His_kin-like_C"/>
</dbReference>
<evidence type="ECO:0000256" key="1">
    <source>
        <dbReference type="ARBA" id="ARBA00000085"/>
    </source>
</evidence>
<evidence type="ECO:0000313" key="18">
    <source>
        <dbReference type="Proteomes" id="UP001268089"/>
    </source>
</evidence>
<evidence type="ECO:0000256" key="2">
    <source>
        <dbReference type="ARBA" id="ARBA00004429"/>
    </source>
</evidence>
<sequence length="492" mass="54236">MATADRRRWTRRYLPDSLLGRIVVVMALGVISAQLVGTLLWARQLRESARTEALGAGKHLALNAAGALRFFRDLPPQFRPILIEQLRTMGGTRFFVNVNKARVPITPLKNNALVDAVVDVVRDDLVRNLHATQAPDVAFAWPDNLQVSDDGRMVSDLPESWVEATLLLRPRPAPVLVIQAEFEPGRWLYLAAPMPDPYFLDNANPLTTDRIALQLVTLATVLVLSVLLVRGLIRPLNKIASAANAFGSDTAPESVPETGTAELRRTARAFNEMQARIQGYLVDRERLFLGISHGLKTPIMRLKLRTELLDDETLRAEFHEDLDDLDVMVKAALQSVKDTDIHENLMPVRLDTLLARLAQRPIHPDASIECTAEPISVQGKPLALERAFSNLLDNAVLYGERVQVRLSRQGTRALVEVRDFGPGIAQASMSAAFEPHVRLSHGQQQNRTGTGLGLGIARNIFQAHGGEIRLHNHAEGGLVVTVLLAAIAQEDA</sequence>
<accession>A0ABU1ZNX3</accession>
<evidence type="ECO:0000256" key="14">
    <source>
        <dbReference type="SAM" id="Phobius"/>
    </source>
</evidence>
<dbReference type="SUPFAM" id="SSF55874">
    <property type="entry name" value="ATPase domain of HSP90 chaperone/DNA topoisomerase II/histidine kinase"/>
    <property type="match status" value="1"/>
</dbReference>
<evidence type="ECO:0000256" key="12">
    <source>
        <dbReference type="ARBA" id="ARBA00023012"/>
    </source>
</evidence>
<dbReference type="RefSeq" id="WP_310343368.1">
    <property type="nucleotide sequence ID" value="NZ_JAVDXO010000005.1"/>
</dbReference>
<keyword evidence="13 14" id="KW-0472">Membrane</keyword>
<keyword evidence="5" id="KW-0597">Phosphoprotein</keyword>
<keyword evidence="10" id="KW-0067">ATP-binding</keyword>
<keyword evidence="6" id="KW-0808">Transferase</keyword>
<dbReference type="PANTHER" id="PTHR44936">
    <property type="entry name" value="SENSOR PROTEIN CREC"/>
    <property type="match status" value="1"/>
</dbReference>
<dbReference type="InterPro" id="IPR036890">
    <property type="entry name" value="HATPase_C_sf"/>
</dbReference>
<comment type="caution">
    <text evidence="17">The sequence shown here is derived from an EMBL/GenBank/DDBJ whole genome shotgun (WGS) entry which is preliminary data.</text>
</comment>
<comment type="subcellular location">
    <subcellularLocation>
        <location evidence="2">Cell inner membrane</location>
        <topology evidence="2">Multi-pass membrane protein</topology>
    </subcellularLocation>
</comment>
<dbReference type="InterPro" id="IPR005467">
    <property type="entry name" value="His_kinase_dom"/>
</dbReference>
<evidence type="ECO:0000256" key="8">
    <source>
        <dbReference type="ARBA" id="ARBA00022741"/>
    </source>
</evidence>
<evidence type="ECO:0000259" key="16">
    <source>
        <dbReference type="PROSITE" id="PS50885"/>
    </source>
</evidence>
<evidence type="ECO:0000256" key="11">
    <source>
        <dbReference type="ARBA" id="ARBA00022989"/>
    </source>
</evidence>
<dbReference type="CDD" id="cd00075">
    <property type="entry name" value="HATPase"/>
    <property type="match status" value="1"/>
</dbReference>
<dbReference type="InterPro" id="IPR050980">
    <property type="entry name" value="2C_sensor_his_kinase"/>
</dbReference>
<evidence type="ECO:0000256" key="9">
    <source>
        <dbReference type="ARBA" id="ARBA00022777"/>
    </source>
</evidence>
<dbReference type="InterPro" id="IPR036097">
    <property type="entry name" value="HisK_dim/P_sf"/>
</dbReference>
<dbReference type="PRINTS" id="PR00344">
    <property type="entry name" value="BCTRLSENSOR"/>
</dbReference>
<keyword evidence="11 14" id="KW-1133">Transmembrane helix</keyword>
<comment type="catalytic activity">
    <reaction evidence="1">
        <text>ATP + protein L-histidine = ADP + protein N-phospho-L-histidine.</text>
        <dbReference type="EC" id="2.7.13.3"/>
    </reaction>
</comment>
<dbReference type="GO" id="GO:0016301">
    <property type="term" value="F:kinase activity"/>
    <property type="evidence" value="ECO:0007669"/>
    <property type="project" value="UniProtKB-KW"/>
</dbReference>
<evidence type="ECO:0000256" key="13">
    <source>
        <dbReference type="ARBA" id="ARBA00023136"/>
    </source>
</evidence>
<protein>
    <recommendedName>
        <fullName evidence="3">histidine kinase</fullName>
        <ecNumber evidence="3">2.7.13.3</ecNumber>
    </recommendedName>
</protein>
<gene>
    <name evidence="17" type="ORF">J2X15_002536</name>
</gene>
<dbReference type="EC" id="2.7.13.3" evidence="3"/>
<dbReference type="Gene3D" id="3.30.565.10">
    <property type="entry name" value="Histidine kinase-like ATPase, C-terminal domain"/>
    <property type="match status" value="1"/>
</dbReference>
<dbReference type="Proteomes" id="UP001268089">
    <property type="component" value="Unassembled WGS sequence"/>
</dbReference>
<dbReference type="CDD" id="cd06225">
    <property type="entry name" value="HAMP"/>
    <property type="match status" value="1"/>
</dbReference>
<feature type="domain" description="HAMP" evidence="16">
    <location>
        <begin position="230"/>
        <end position="282"/>
    </location>
</feature>
<keyword evidence="8" id="KW-0547">Nucleotide-binding</keyword>
<keyword evidence="7 14" id="KW-0812">Transmembrane</keyword>
<dbReference type="EMBL" id="JAVDXO010000005">
    <property type="protein sequence ID" value="MDR7307249.1"/>
    <property type="molecule type" value="Genomic_DNA"/>
</dbReference>
<evidence type="ECO:0000256" key="4">
    <source>
        <dbReference type="ARBA" id="ARBA00022519"/>
    </source>
</evidence>
<keyword evidence="9 17" id="KW-0418">Kinase</keyword>
<evidence type="ECO:0000256" key="6">
    <source>
        <dbReference type="ARBA" id="ARBA00022679"/>
    </source>
</evidence>
<feature type="transmembrane region" description="Helical" evidence="14">
    <location>
        <begin position="21"/>
        <end position="42"/>
    </location>
</feature>
<reference evidence="17 18" key="1">
    <citation type="submission" date="2023-07" db="EMBL/GenBank/DDBJ databases">
        <title>Sorghum-associated microbial communities from plants grown in Nebraska, USA.</title>
        <authorList>
            <person name="Schachtman D."/>
        </authorList>
    </citation>
    <scope>NUCLEOTIDE SEQUENCE [LARGE SCALE GENOMIC DNA]</scope>
    <source>
        <strain evidence="17 18">BE308</strain>
    </source>
</reference>
<keyword evidence="4" id="KW-0997">Cell inner membrane</keyword>
<keyword evidence="12" id="KW-0902">Two-component regulatory system</keyword>
<dbReference type="InterPro" id="IPR003594">
    <property type="entry name" value="HATPase_dom"/>
</dbReference>